<evidence type="ECO:0000256" key="9">
    <source>
        <dbReference type="ARBA" id="ARBA00023180"/>
    </source>
</evidence>
<organism evidence="15 16">
    <name type="scientific">Paralvinella palmiformis</name>
    <dbReference type="NCBI Taxonomy" id="53620"/>
    <lineage>
        <taxon>Eukaryota</taxon>
        <taxon>Metazoa</taxon>
        <taxon>Spiralia</taxon>
        <taxon>Lophotrochozoa</taxon>
        <taxon>Annelida</taxon>
        <taxon>Polychaeta</taxon>
        <taxon>Sedentaria</taxon>
        <taxon>Canalipalpata</taxon>
        <taxon>Terebellida</taxon>
        <taxon>Terebelliformia</taxon>
        <taxon>Alvinellidae</taxon>
        <taxon>Paralvinella</taxon>
    </lineage>
</organism>
<keyword evidence="9" id="KW-0325">Glycoprotein</keyword>
<dbReference type="Gene3D" id="2.60.470.10">
    <property type="entry name" value="Acid-sensing ion channels like domains"/>
    <property type="match status" value="1"/>
</dbReference>
<dbReference type="PANTHER" id="PTHR11690">
    <property type="entry name" value="AMILORIDE-SENSITIVE SODIUM CHANNEL-RELATED"/>
    <property type="match status" value="1"/>
</dbReference>
<evidence type="ECO:0000256" key="11">
    <source>
        <dbReference type="ARBA" id="ARBA00023303"/>
    </source>
</evidence>
<evidence type="ECO:0000256" key="13">
    <source>
        <dbReference type="SAM" id="MobiDB-lite"/>
    </source>
</evidence>
<keyword evidence="2 12" id="KW-0813">Transport</keyword>
<sequence length="465" mass="53145">MAGCKTGDPRCGSVISPCAETDTECKAKYPSLYGKGDFWKGSNYSSSYEKYDDLYNDDDGDADDDDDDDDDDYGSGEISRSLILSERLKEILSELSREERTELGHQAENMILDCEFNGRKCYYWDTVQYLSGEYGNCYTFNSAFIRQRPYKARQSGASYGFTVILYLEGHDYIPNLSQGRGMRIVVHPFKTMPFAVQNGKSLKPGEETYVGIRMTTLSRKGKPYGECGDNGSFTELFGYKYTIDVEMKCVFKFVNKYQQGKLDCQCNAACKTIEYNIEMSHNTWPDVSLWYDLVNIVCERSEEGCNALKEAGGDTDEQKTKVLRENFLRLHIYFQDLNYQKIEEVPEYEMEQFLSDLGGTMGLWVGASFITLMELFYFVICSQQAKLKNLKNEYDERKDVATKSKTPIVTNKKQTELLSEAWCGRGSDQKITRKSGFIVLVEPYDLIDRGIIQEAHPPSPELIYC</sequence>
<keyword evidence="6" id="KW-0915">Sodium</keyword>
<dbReference type="PRINTS" id="PR01078">
    <property type="entry name" value="AMINACHANNEL"/>
</dbReference>
<keyword evidence="3 12" id="KW-0894">Sodium channel</keyword>
<keyword evidence="5 14" id="KW-1133">Transmembrane helix</keyword>
<keyword evidence="7 12" id="KW-0406">Ion transport</keyword>
<dbReference type="GO" id="GO:0015280">
    <property type="term" value="F:ligand-gated sodium channel activity"/>
    <property type="evidence" value="ECO:0007669"/>
    <property type="project" value="TreeGrafter"/>
</dbReference>
<evidence type="ECO:0000256" key="3">
    <source>
        <dbReference type="ARBA" id="ARBA00022461"/>
    </source>
</evidence>
<evidence type="ECO:0000256" key="1">
    <source>
        <dbReference type="ARBA" id="ARBA00004141"/>
    </source>
</evidence>
<dbReference type="Proteomes" id="UP001208570">
    <property type="component" value="Unassembled WGS sequence"/>
</dbReference>
<dbReference type="InterPro" id="IPR001873">
    <property type="entry name" value="ENaC"/>
</dbReference>
<proteinExistence type="inferred from homology"/>
<evidence type="ECO:0000256" key="4">
    <source>
        <dbReference type="ARBA" id="ARBA00022692"/>
    </source>
</evidence>
<keyword evidence="16" id="KW-1185">Reference proteome</keyword>
<feature type="compositionally biased region" description="Acidic residues" evidence="13">
    <location>
        <begin position="54"/>
        <end position="74"/>
    </location>
</feature>
<evidence type="ECO:0000256" key="7">
    <source>
        <dbReference type="ARBA" id="ARBA00023065"/>
    </source>
</evidence>
<evidence type="ECO:0000256" key="8">
    <source>
        <dbReference type="ARBA" id="ARBA00023136"/>
    </source>
</evidence>
<dbReference type="AlphaFoldDB" id="A0AAD9NHQ8"/>
<feature type="region of interest" description="Disordered" evidence="13">
    <location>
        <begin position="51"/>
        <end position="76"/>
    </location>
</feature>
<comment type="caution">
    <text evidence="15">The sequence shown here is derived from an EMBL/GenBank/DDBJ whole genome shotgun (WGS) entry which is preliminary data.</text>
</comment>
<keyword evidence="11 12" id="KW-0407">Ion channel</keyword>
<evidence type="ECO:0000256" key="14">
    <source>
        <dbReference type="SAM" id="Phobius"/>
    </source>
</evidence>
<evidence type="ECO:0000256" key="10">
    <source>
        <dbReference type="ARBA" id="ARBA00023201"/>
    </source>
</evidence>
<reference evidence="15" key="1">
    <citation type="journal article" date="2023" name="Mol. Biol. Evol.">
        <title>Third-Generation Sequencing Reveals the Adaptive Role of the Epigenome in Three Deep-Sea Polychaetes.</title>
        <authorList>
            <person name="Perez M."/>
            <person name="Aroh O."/>
            <person name="Sun Y."/>
            <person name="Lan Y."/>
            <person name="Juniper S.K."/>
            <person name="Young C.R."/>
            <person name="Angers B."/>
            <person name="Qian P.Y."/>
        </authorList>
    </citation>
    <scope>NUCLEOTIDE SEQUENCE</scope>
    <source>
        <strain evidence="15">P08H-3</strain>
    </source>
</reference>
<feature type="transmembrane region" description="Helical" evidence="14">
    <location>
        <begin position="361"/>
        <end position="381"/>
    </location>
</feature>
<dbReference type="EMBL" id="JAODUP010000026">
    <property type="protein sequence ID" value="KAK2167589.1"/>
    <property type="molecule type" value="Genomic_DNA"/>
</dbReference>
<comment type="subcellular location">
    <subcellularLocation>
        <location evidence="1">Membrane</location>
        <topology evidence="1">Multi-pass membrane protein</topology>
    </subcellularLocation>
</comment>
<dbReference type="GO" id="GO:0005886">
    <property type="term" value="C:plasma membrane"/>
    <property type="evidence" value="ECO:0007669"/>
    <property type="project" value="TreeGrafter"/>
</dbReference>
<evidence type="ECO:0000256" key="12">
    <source>
        <dbReference type="RuleBase" id="RU000679"/>
    </source>
</evidence>
<keyword evidence="4 12" id="KW-0812">Transmembrane</keyword>
<keyword evidence="10 12" id="KW-0739">Sodium transport</keyword>
<dbReference type="PANTHER" id="PTHR11690:SF248">
    <property type="entry name" value="PICKPOCKET 17, ISOFORM A"/>
    <property type="match status" value="1"/>
</dbReference>
<evidence type="ECO:0000313" key="15">
    <source>
        <dbReference type="EMBL" id="KAK2167589.1"/>
    </source>
</evidence>
<gene>
    <name evidence="15" type="ORF">LSH36_26g10034</name>
</gene>
<protein>
    <submittedName>
        <fullName evidence="15">Uncharacterized protein</fullName>
    </submittedName>
</protein>
<name>A0AAD9NHQ8_9ANNE</name>
<dbReference type="Pfam" id="PF00858">
    <property type="entry name" value="ASC"/>
    <property type="match status" value="2"/>
</dbReference>
<evidence type="ECO:0000256" key="5">
    <source>
        <dbReference type="ARBA" id="ARBA00022989"/>
    </source>
</evidence>
<evidence type="ECO:0000256" key="6">
    <source>
        <dbReference type="ARBA" id="ARBA00023053"/>
    </source>
</evidence>
<evidence type="ECO:0000256" key="2">
    <source>
        <dbReference type="ARBA" id="ARBA00022448"/>
    </source>
</evidence>
<evidence type="ECO:0000313" key="16">
    <source>
        <dbReference type="Proteomes" id="UP001208570"/>
    </source>
</evidence>
<keyword evidence="8 14" id="KW-0472">Membrane</keyword>
<accession>A0AAD9NHQ8</accession>
<comment type="similarity">
    <text evidence="12">Belongs to the amiloride-sensitive sodium channel (TC 1.A.6) family.</text>
</comment>
<dbReference type="FunFam" id="1.10.287.770:FF:000001">
    <property type="entry name" value="Acid-sensing ion channel subunit 1"/>
    <property type="match status" value="1"/>
</dbReference>